<comment type="similarity">
    <text evidence="1 5">Belongs to the peptidase S8 family.</text>
</comment>
<evidence type="ECO:0000256" key="5">
    <source>
        <dbReference type="PROSITE-ProRule" id="PRU01240"/>
    </source>
</evidence>
<dbReference type="RefSeq" id="WP_251804003.1">
    <property type="nucleotide sequence ID" value="NZ_JAMQOL010000074.1"/>
</dbReference>
<sequence>MTTKASAWSGVLGCLALVAVLTPTGDWGWKRVASVSVRAPSTPPSAAPAPLGPKASVPVQPAAVTGAERVKFYTVGEATPGRPESLSAIAGRLLGAPGRATEILHLNAGRRQADGGAMTDSTTLRAGWTLVLPWDAVGDGVRHGVLTDGPRTAARSPQGATTPASPPGGPAPASPPGRVAPVPAPSPALAAEAPRASAPPLPAAGLSPGAGPGKDGDPARPHSCDPSASSQPRTGSRWAYDRMAADQAWGRAQGEGVLVAVVDSGVNAAAPELAGRVAIGADILTGSGRGDTDCSGSGTAMAGIVAAAPARPVMDGGSPVIGLAPAATILPLRVVSRIPRAAEPGDAATAIEVAVSAGARVVAVGAYVDLTAPAVSDAVRSAFSHDVVVVAPAPAASAGGGSDPPTSELDGLLMVGGVGPDGQPAADYRPDTVDVLAPGIDVASLGPEGAGVRANSGSQYAAAFATGAAALVRSAYPNLDAAQVVHRIKATAERAGQDGPDPVVGWGMINPNAAVSMVLAAETVTPASGGGAGSPLRALTVGLVMVTGLAAVTILARRSPAGSVEAATGESAGRPAVRRAGEEPDDAGAASAVHPVAAEPVIGPVGAPVSGAEESAPVASSVLEAPERAAGAVAEAPPETGGPAAPVRR</sequence>
<reference evidence="8 9" key="1">
    <citation type="submission" date="2022-06" db="EMBL/GenBank/DDBJ databases">
        <title>Actinoplanes abujensis sp. nov., isolated from Nigerian arid soil.</title>
        <authorList>
            <person name="Ding P."/>
        </authorList>
    </citation>
    <scope>NUCLEOTIDE SEQUENCE [LARGE SCALE GENOMIC DNA]</scope>
    <source>
        <strain evidence="9">TRM88002</strain>
    </source>
</reference>
<dbReference type="InterPro" id="IPR036852">
    <property type="entry name" value="Peptidase_S8/S53_dom_sf"/>
</dbReference>
<evidence type="ECO:0000256" key="6">
    <source>
        <dbReference type="SAM" id="MobiDB-lite"/>
    </source>
</evidence>
<evidence type="ECO:0000256" key="4">
    <source>
        <dbReference type="ARBA" id="ARBA00022825"/>
    </source>
</evidence>
<evidence type="ECO:0000256" key="3">
    <source>
        <dbReference type="ARBA" id="ARBA00022801"/>
    </source>
</evidence>
<dbReference type="PRINTS" id="PR00723">
    <property type="entry name" value="SUBTILISIN"/>
</dbReference>
<dbReference type="PANTHER" id="PTHR43806">
    <property type="entry name" value="PEPTIDASE S8"/>
    <property type="match status" value="1"/>
</dbReference>
<feature type="compositionally biased region" description="Basic and acidic residues" evidence="6">
    <location>
        <begin position="214"/>
        <end position="223"/>
    </location>
</feature>
<evidence type="ECO:0000256" key="2">
    <source>
        <dbReference type="ARBA" id="ARBA00022670"/>
    </source>
</evidence>
<dbReference type="InterPro" id="IPR000209">
    <property type="entry name" value="Peptidase_S8/S53_dom"/>
</dbReference>
<evidence type="ECO:0000313" key="9">
    <source>
        <dbReference type="Proteomes" id="UP001523216"/>
    </source>
</evidence>
<accession>A0ABT0YDW6</accession>
<evidence type="ECO:0000313" key="8">
    <source>
        <dbReference type="EMBL" id="MCM4084250.1"/>
    </source>
</evidence>
<dbReference type="SUPFAM" id="SSF52743">
    <property type="entry name" value="Subtilisin-like"/>
    <property type="match status" value="1"/>
</dbReference>
<dbReference type="PANTHER" id="PTHR43806:SF11">
    <property type="entry name" value="CEREVISIN-RELATED"/>
    <property type="match status" value="1"/>
</dbReference>
<keyword evidence="9" id="KW-1185">Reference proteome</keyword>
<dbReference type="PROSITE" id="PS51892">
    <property type="entry name" value="SUBTILASE"/>
    <property type="match status" value="1"/>
</dbReference>
<feature type="compositionally biased region" description="Low complexity" evidence="6">
    <location>
        <begin position="587"/>
        <end position="601"/>
    </location>
</feature>
<feature type="compositionally biased region" description="Low complexity" evidence="6">
    <location>
        <begin position="628"/>
        <end position="649"/>
    </location>
</feature>
<keyword evidence="4" id="KW-0720">Serine protease</keyword>
<dbReference type="Proteomes" id="UP001523216">
    <property type="component" value="Unassembled WGS sequence"/>
</dbReference>
<feature type="region of interest" description="Disordered" evidence="6">
    <location>
        <begin position="143"/>
        <end position="237"/>
    </location>
</feature>
<comment type="caution">
    <text evidence="8">The sequence shown here is derived from an EMBL/GenBank/DDBJ whole genome shotgun (WGS) entry which is preliminary data.</text>
</comment>
<dbReference type="InterPro" id="IPR050131">
    <property type="entry name" value="Peptidase_S8_subtilisin-like"/>
</dbReference>
<keyword evidence="3" id="KW-0378">Hydrolase</keyword>
<evidence type="ECO:0000256" key="1">
    <source>
        <dbReference type="ARBA" id="ARBA00011073"/>
    </source>
</evidence>
<dbReference type="EMBL" id="JAMQOL010000074">
    <property type="protein sequence ID" value="MCM4084250.1"/>
    <property type="molecule type" value="Genomic_DNA"/>
</dbReference>
<comment type="caution">
    <text evidence="5">Lacks conserved residue(s) required for the propagation of feature annotation.</text>
</comment>
<feature type="compositionally biased region" description="Pro residues" evidence="6">
    <location>
        <begin position="164"/>
        <end position="175"/>
    </location>
</feature>
<protein>
    <submittedName>
        <fullName evidence="8">S8 family serine peptidase</fullName>
    </submittedName>
</protein>
<feature type="domain" description="Peptidase S8/S53" evidence="7">
    <location>
        <begin position="254"/>
        <end position="507"/>
    </location>
</feature>
<gene>
    <name evidence="8" type="ORF">LXN57_42630</name>
</gene>
<dbReference type="Pfam" id="PF00082">
    <property type="entry name" value="Peptidase_S8"/>
    <property type="match status" value="1"/>
</dbReference>
<organism evidence="8 9">
    <name type="scientific">Paractinoplanes hotanensis</name>
    <dbReference type="NCBI Taxonomy" id="2906497"/>
    <lineage>
        <taxon>Bacteria</taxon>
        <taxon>Bacillati</taxon>
        <taxon>Actinomycetota</taxon>
        <taxon>Actinomycetes</taxon>
        <taxon>Micromonosporales</taxon>
        <taxon>Micromonosporaceae</taxon>
        <taxon>Paractinoplanes</taxon>
    </lineage>
</organism>
<proteinExistence type="inferred from homology"/>
<feature type="compositionally biased region" description="Low complexity" evidence="6">
    <location>
        <begin position="176"/>
        <end position="196"/>
    </location>
</feature>
<evidence type="ECO:0000259" key="7">
    <source>
        <dbReference type="Pfam" id="PF00082"/>
    </source>
</evidence>
<name>A0ABT0YDW6_9ACTN</name>
<feature type="region of interest" description="Disordered" evidence="6">
    <location>
        <begin position="560"/>
        <end position="649"/>
    </location>
</feature>
<keyword evidence="2" id="KW-0645">Protease</keyword>
<dbReference type="InterPro" id="IPR015500">
    <property type="entry name" value="Peptidase_S8_subtilisin-rel"/>
</dbReference>
<dbReference type="Gene3D" id="3.40.50.200">
    <property type="entry name" value="Peptidase S8/S53 domain"/>
    <property type="match status" value="1"/>
</dbReference>